<dbReference type="Proteomes" id="UP000681720">
    <property type="component" value="Unassembled WGS sequence"/>
</dbReference>
<accession>A0A8S3BC54</accession>
<dbReference type="EMBL" id="CAJOBJ010152147">
    <property type="protein sequence ID" value="CAF4811123.1"/>
    <property type="molecule type" value="Genomic_DNA"/>
</dbReference>
<organism evidence="3 4">
    <name type="scientific">Rotaria magnacalcarata</name>
    <dbReference type="NCBI Taxonomy" id="392030"/>
    <lineage>
        <taxon>Eukaryota</taxon>
        <taxon>Metazoa</taxon>
        <taxon>Spiralia</taxon>
        <taxon>Gnathifera</taxon>
        <taxon>Rotifera</taxon>
        <taxon>Eurotatoria</taxon>
        <taxon>Bdelloidea</taxon>
        <taxon>Philodinida</taxon>
        <taxon>Philodinidae</taxon>
        <taxon>Rotaria</taxon>
    </lineage>
</organism>
<dbReference type="Proteomes" id="UP000676336">
    <property type="component" value="Unassembled WGS sequence"/>
</dbReference>
<name>A0A8S3BC54_9BILA</name>
<feature type="non-terminal residue" evidence="3">
    <location>
        <position position="25"/>
    </location>
</feature>
<dbReference type="AlphaFoldDB" id="A0A8S3BC54"/>
<evidence type="ECO:0000313" key="2">
    <source>
        <dbReference type="EMBL" id="CAF4671989.1"/>
    </source>
</evidence>
<reference evidence="3" key="1">
    <citation type="submission" date="2021-02" db="EMBL/GenBank/DDBJ databases">
        <authorList>
            <person name="Nowell W R."/>
        </authorList>
    </citation>
    <scope>NUCLEOTIDE SEQUENCE</scope>
</reference>
<dbReference type="EMBL" id="CAJOBI010119632">
    <property type="protein sequence ID" value="CAF4671989.1"/>
    <property type="molecule type" value="Genomic_DNA"/>
</dbReference>
<dbReference type="Proteomes" id="UP000681967">
    <property type="component" value="Unassembled WGS sequence"/>
</dbReference>
<evidence type="ECO:0000313" key="3">
    <source>
        <dbReference type="EMBL" id="CAF4811123.1"/>
    </source>
</evidence>
<evidence type="ECO:0000313" key="4">
    <source>
        <dbReference type="Proteomes" id="UP000681720"/>
    </source>
</evidence>
<evidence type="ECO:0000313" key="1">
    <source>
        <dbReference type="EMBL" id="CAF4603149.1"/>
    </source>
</evidence>
<dbReference type="EMBL" id="CAJOBH010098937">
    <property type="protein sequence ID" value="CAF4603149.1"/>
    <property type="molecule type" value="Genomic_DNA"/>
</dbReference>
<comment type="caution">
    <text evidence="3">The sequence shown here is derived from an EMBL/GenBank/DDBJ whole genome shotgun (WGS) entry which is preliminary data.</text>
</comment>
<gene>
    <name evidence="1" type="ORF">BYL167_LOCUS40214</name>
    <name evidence="3" type="ORF">GIL414_LOCUS47586</name>
    <name evidence="2" type="ORF">SMN809_LOCUS41931</name>
</gene>
<protein>
    <submittedName>
        <fullName evidence="3">Uncharacterized protein</fullName>
    </submittedName>
</protein>
<sequence length="25" mass="2898">MRNYDEACHAVDRLDGTTFKGRTIQ</sequence>
<proteinExistence type="predicted"/>